<dbReference type="STRING" id="742152.A0A2H3JZ68"/>
<keyword evidence="2" id="KW-1185">Reference proteome</keyword>
<dbReference type="OrthoDB" id="1897642at2759"/>
<name>A0A2H3JZ68_WOLCO</name>
<dbReference type="Proteomes" id="UP000218811">
    <property type="component" value="Unassembled WGS sequence"/>
</dbReference>
<dbReference type="AlphaFoldDB" id="A0A2H3JZ68"/>
<dbReference type="OMA" id="REAPIVH"/>
<evidence type="ECO:0000313" key="1">
    <source>
        <dbReference type="EMBL" id="PCH41437.1"/>
    </source>
</evidence>
<accession>A0A2H3JZ68</accession>
<reference evidence="1 2" key="1">
    <citation type="journal article" date="2012" name="Science">
        <title>The Paleozoic origin of enzymatic lignin decomposition reconstructed from 31 fungal genomes.</title>
        <authorList>
            <person name="Floudas D."/>
            <person name="Binder M."/>
            <person name="Riley R."/>
            <person name="Barry K."/>
            <person name="Blanchette R.A."/>
            <person name="Henrissat B."/>
            <person name="Martinez A.T."/>
            <person name="Otillar R."/>
            <person name="Spatafora J.W."/>
            <person name="Yadav J.S."/>
            <person name="Aerts A."/>
            <person name="Benoit I."/>
            <person name="Boyd A."/>
            <person name="Carlson A."/>
            <person name="Copeland A."/>
            <person name="Coutinho P.M."/>
            <person name="de Vries R.P."/>
            <person name="Ferreira P."/>
            <person name="Findley K."/>
            <person name="Foster B."/>
            <person name="Gaskell J."/>
            <person name="Glotzer D."/>
            <person name="Gorecki P."/>
            <person name="Heitman J."/>
            <person name="Hesse C."/>
            <person name="Hori C."/>
            <person name="Igarashi K."/>
            <person name="Jurgens J.A."/>
            <person name="Kallen N."/>
            <person name="Kersten P."/>
            <person name="Kohler A."/>
            <person name="Kuees U."/>
            <person name="Kumar T.K.A."/>
            <person name="Kuo A."/>
            <person name="LaButti K."/>
            <person name="Larrondo L.F."/>
            <person name="Lindquist E."/>
            <person name="Ling A."/>
            <person name="Lombard V."/>
            <person name="Lucas S."/>
            <person name="Lundell T."/>
            <person name="Martin R."/>
            <person name="McLaughlin D.J."/>
            <person name="Morgenstern I."/>
            <person name="Morin E."/>
            <person name="Murat C."/>
            <person name="Nagy L.G."/>
            <person name="Nolan M."/>
            <person name="Ohm R.A."/>
            <person name="Patyshakuliyeva A."/>
            <person name="Rokas A."/>
            <person name="Ruiz-Duenas F.J."/>
            <person name="Sabat G."/>
            <person name="Salamov A."/>
            <person name="Samejima M."/>
            <person name="Schmutz J."/>
            <person name="Slot J.C."/>
            <person name="St John F."/>
            <person name="Stenlid J."/>
            <person name="Sun H."/>
            <person name="Sun S."/>
            <person name="Syed K."/>
            <person name="Tsang A."/>
            <person name="Wiebenga A."/>
            <person name="Young D."/>
            <person name="Pisabarro A."/>
            <person name="Eastwood D.C."/>
            <person name="Martin F."/>
            <person name="Cullen D."/>
            <person name="Grigoriev I.V."/>
            <person name="Hibbett D.S."/>
        </authorList>
    </citation>
    <scope>NUCLEOTIDE SEQUENCE [LARGE SCALE GENOMIC DNA]</scope>
    <source>
        <strain evidence="1 2">MD-104</strain>
    </source>
</reference>
<sequence>MKLDARVAPDPTRVSDGRILQIHVDPRLPHLVILEVDHMDRQVQVYDTRAAGFKQAPALEFGCRDNNTKFKSRYVKGTTSRSFFARPYADDGKGVVCIWDYRKTKEAMFRLVREAPIVHTALIGSNVVAYGGHLVTIWDTKTS</sequence>
<evidence type="ECO:0000313" key="2">
    <source>
        <dbReference type="Proteomes" id="UP000218811"/>
    </source>
</evidence>
<organism evidence="1 2">
    <name type="scientific">Wolfiporia cocos (strain MD-104)</name>
    <name type="common">Brown rot fungus</name>
    <dbReference type="NCBI Taxonomy" id="742152"/>
    <lineage>
        <taxon>Eukaryota</taxon>
        <taxon>Fungi</taxon>
        <taxon>Dikarya</taxon>
        <taxon>Basidiomycota</taxon>
        <taxon>Agaricomycotina</taxon>
        <taxon>Agaricomycetes</taxon>
        <taxon>Polyporales</taxon>
        <taxon>Phaeolaceae</taxon>
        <taxon>Wolfiporia</taxon>
    </lineage>
</organism>
<evidence type="ECO:0008006" key="3">
    <source>
        <dbReference type="Google" id="ProtNLM"/>
    </source>
</evidence>
<protein>
    <recommendedName>
        <fullName evidence="3">WD40 repeat-like protein</fullName>
    </recommendedName>
</protein>
<proteinExistence type="predicted"/>
<gene>
    <name evidence="1" type="ORF">WOLCODRAFT_143564</name>
</gene>
<dbReference type="EMBL" id="KB468113">
    <property type="protein sequence ID" value="PCH41437.1"/>
    <property type="molecule type" value="Genomic_DNA"/>
</dbReference>